<name>A0A4U1HYH3_9BURK</name>
<accession>A0A4U1HYH3</accession>
<dbReference type="OrthoDB" id="273564at2"/>
<dbReference type="AlphaFoldDB" id="A0A4U1HYH3"/>
<dbReference type="Pfam" id="PF00498">
    <property type="entry name" value="FHA"/>
    <property type="match status" value="1"/>
</dbReference>
<proteinExistence type="predicted"/>
<dbReference type="PROSITE" id="PS50006">
    <property type="entry name" value="FHA_DOMAIN"/>
    <property type="match status" value="1"/>
</dbReference>
<evidence type="ECO:0000259" key="1">
    <source>
        <dbReference type="PROSITE" id="PS50006"/>
    </source>
</evidence>
<dbReference type="PANTHER" id="PTHR23308">
    <property type="entry name" value="NUCLEAR INHIBITOR OF PROTEIN PHOSPHATASE-1"/>
    <property type="match status" value="1"/>
</dbReference>
<dbReference type="Proteomes" id="UP000305539">
    <property type="component" value="Unassembled WGS sequence"/>
</dbReference>
<dbReference type="SMART" id="SM00240">
    <property type="entry name" value="FHA"/>
    <property type="match status" value="1"/>
</dbReference>
<organism evidence="2 3">
    <name type="scientific">Trinickia terrae</name>
    <dbReference type="NCBI Taxonomy" id="2571161"/>
    <lineage>
        <taxon>Bacteria</taxon>
        <taxon>Pseudomonadati</taxon>
        <taxon>Pseudomonadota</taxon>
        <taxon>Betaproteobacteria</taxon>
        <taxon>Burkholderiales</taxon>
        <taxon>Burkholderiaceae</taxon>
        <taxon>Trinickia</taxon>
    </lineage>
</organism>
<dbReference type="CDD" id="cd00060">
    <property type="entry name" value="FHA"/>
    <property type="match status" value="1"/>
</dbReference>
<dbReference type="EMBL" id="SWJE01000012">
    <property type="protein sequence ID" value="TKC86003.1"/>
    <property type="molecule type" value="Genomic_DNA"/>
</dbReference>
<reference evidence="2 3" key="1">
    <citation type="submission" date="2019-04" db="EMBL/GenBank/DDBJ databases">
        <title>Trinickia sp. 7GSK02, isolated from subtropical forest soil.</title>
        <authorList>
            <person name="Gao Z.-H."/>
            <person name="Qiu L.-H."/>
        </authorList>
    </citation>
    <scope>NUCLEOTIDE SEQUENCE [LARGE SCALE GENOMIC DNA]</scope>
    <source>
        <strain evidence="2 3">7GSK02</strain>
    </source>
</reference>
<dbReference type="InterPro" id="IPR008984">
    <property type="entry name" value="SMAD_FHA_dom_sf"/>
</dbReference>
<feature type="domain" description="FHA" evidence="1">
    <location>
        <begin position="19"/>
        <end position="68"/>
    </location>
</feature>
<dbReference type="InterPro" id="IPR000253">
    <property type="entry name" value="FHA_dom"/>
</dbReference>
<protein>
    <submittedName>
        <fullName evidence="2">FHA domain-containing protein</fullName>
    </submittedName>
</protein>
<comment type="caution">
    <text evidence="2">The sequence shown here is derived from an EMBL/GenBank/DDBJ whole genome shotgun (WGS) entry which is preliminary data.</text>
</comment>
<evidence type="ECO:0000313" key="2">
    <source>
        <dbReference type="EMBL" id="TKC86003.1"/>
    </source>
</evidence>
<gene>
    <name evidence="2" type="ORF">FAZ69_22110</name>
</gene>
<keyword evidence="3" id="KW-1185">Reference proteome</keyword>
<dbReference type="InterPro" id="IPR050923">
    <property type="entry name" value="Cell_Proc_Reg/RNA_Proc"/>
</dbReference>
<evidence type="ECO:0000313" key="3">
    <source>
        <dbReference type="Proteomes" id="UP000305539"/>
    </source>
</evidence>
<dbReference type="SUPFAM" id="SSF49879">
    <property type="entry name" value="SMAD/FHA domain"/>
    <property type="match status" value="1"/>
</dbReference>
<dbReference type="Gene3D" id="2.60.200.20">
    <property type="match status" value="1"/>
</dbReference>
<sequence>MATLKNSVSGESCLLRAQHVFGRDEARCDTVTPGNHVSRMHACIRFKGGRWELRDQSRNGTLLSGTLLRDGEHATLREGDTIRFGKATDVCWHVDDLSDPADMLWPVRAPARPIVLDSAHMLSGDATPAVMVVRSSSGEWLCDDRGELRVLRDGDLVTTGNLSWRLTLAHKDSTLALAVPAGLSTLPQRIEFTVSSNEEHVRAVLHTRGGTVDLGERSHHYSLATLARARFADMQTGYDSASQGWVEVETLARMLGIDVPHVNVHIHRARAQFAALPGNGAIEFVERRRGSVRFGCVAFRVFRGERLECQWLPAEPAHGFVPHAAHDDLMLHALPT</sequence>
<dbReference type="RefSeq" id="WP_136897220.1">
    <property type="nucleotide sequence ID" value="NZ_SWJE01000012.1"/>
</dbReference>